<evidence type="ECO:0000313" key="1">
    <source>
        <dbReference type="EMBL" id="KAL2846878.1"/>
    </source>
</evidence>
<dbReference type="EMBL" id="JBFXLU010000060">
    <property type="protein sequence ID" value="KAL2846878.1"/>
    <property type="molecule type" value="Genomic_DNA"/>
</dbReference>
<comment type="caution">
    <text evidence="1">The sequence shown here is derived from an EMBL/GenBank/DDBJ whole genome shotgun (WGS) entry which is preliminary data.</text>
</comment>
<proteinExistence type="predicted"/>
<keyword evidence="2" id="KW-1185">Reference proteome</keyword>
<reference evidence="1 2" key="1">
    <citation type="submission" date="2024-07" db="EMBL/GenBank/DDBJ databases">
        <title>Section-level genome sequencing and comparative genomics of Aspergillus sections Usti and Cavernicolus.</title>
        <authorList>
            <consortium name="Lawrence Berkeley National Laboratory"/>
            <person name="Nybo J.L."/>
            <person name="Vesth T.C."/>
            <person name="Theobald S."/>
            <person name="Frisvad J.C."/>
            <person name="Larsen T.O."/>
            <person name="Kjaerboelling I."/>
            <person name="Rothschild-Mancinelli K."/>
            <person name="Lyhne E.K."/>
            <person name="Kogle M.E."/>
            <person name="Barry K."/>
            <person name="Clum A."/>
            <person name="Na H."/>
            <person name="Ledsgaard L."/>
            <person name="Lin J."/>
            <person name="Lipzen A."/>
            <person name="Kuo A."/>
            <person name="Riley R."/>
            <person name="Mondo S."/>
            <person name="Labutti K."/>
            <person name="Haridas S."/>
            <person name="Pangalinan J."/>
            <person name="Salamov A.A."/>
            <person name="Simmons B.A."/>
            <person name="Magnuson J.K."/>
            <person name="Chen J."/>
            <person name="Drula E."/>
            <person name="Henrissat B."/>
            <person name="Wiebenga A."/>
            <person name="Lubbers R.J."/>
            <person name="Gomes A.C."/>
            <person name="Makela M.R."/>
            <person name="Stajich J."/>
            <person name="Grigoriev I.V."/>
            <person name="Mortensen U.H."/>
            <person name="De Vries R.P."/>
            <person name="Baker S.E."/>
            <person name="Andersen M.R."/>
        </authorList>
    </citation>
    <scope>NUCLEOTIDE SEQUENCE [LARGE SCALE GENOMIC DNA]</scope>
    <source>
        <strain evidence="1 2">CBS 123904</strain>
    </source>
</reference>
<evidence type="ECO:0000313" key="2">
    <source>
        <dbReference type="Proteomes" id="UP001610446"/>
    </source>
</evidence>
<protein>
    <submittedName>
        <fullName evidence="1">Uncharacterized protein</fullName>
    </submittedName>
</protein>
<accession>A0ABR4K3H1</accession>
<gene>
    <name evidence="1" type="ORF">BJY01DRAFT_213134</name>
</gene>
<name>A0ABR4K3H1_9EURO</name>
<dbReference type="Proteomes" id="UP001610446">
    <property type="component" value="Unassembled WGS sequence"/>
</dbReference>
<organism evidence="1 2">
    <name type="scientific">Aspergillus pseudoustus</name>
    <dbReference type="NCBI Taxonomy" id="1810923"/>
    <lineage>
        <taxon>Eukaryota</taxon>
        <taxon>Fungi</taxon>
        <taxon>Dikarya</taxon>
        <taxon>Ascomycota</taxon>
        <taxon>Pezizomycotina</taxon>
        <taxon>Eurotiomycetes</taxon>
        <taxon>Eurotiomycetidae</taxon>
        <taxon>Eurotiales</taxon>
        <taxon>Aspergillaceae</taxon>
        <taxon>Aspergillus</taxon>
        <taxon>Aspergillus subgen. Nidulantes</taxon>
    </lineage>
</organism>
<sequence>MDTFFISLGHAAQRMPCLATISYGMGMIHPTEFFWTHEDHGRNDVEAEAHWWFPCNYIPSEKVADVWGFRLEDLVTEPGHVHKYVIGFPTWPPAPRS</sequence>